<dbReference type="Proteomes" id="UP000196877">
    <property type="component" value="Chromosome"/>
</dbReference>
<dbReference type="EMBL" id="CP021920">
    <property type="protein sequence ID" value="ASB91502.1"/>
    <property type="molecule type" value="Genomic_DNA"/>
</dbReference>
<name>A0ABN5AMH7_9BACI</name>
<evidence type="ECO:0000313" key="2">
    <source>
        <dbReference type="Proteomes" id="UP000196877"/>
    </source>
</evidence>
<evidence type="ECO:0008006" key="3">
    <source>
        <dbReference type="Google" id="ProtNLM"/>
    </source>
</evidence>
<protein>
    <recommendedName>
        <fullName evidence="3">Transcriptional coactivator p15 (PC4) C-terminal domain-containing protein</fullName>
    </recommendedName>
</protein>
<keyword evidence="2" id="KW-1185">Reference proteome</keyword>
<reference evidence="1 2" key="1">
    <citation type="submission" date="2017-06" db="EMBL/GenBank/DDBJ databases">
        <title>Genome sequence of Bacillus sonorensis strain SRCM101395.</title>
        <authorList>
            <person name="Cho S.H."/>
        </authorList>
    </citation>
    <scope>NUCLEOTIDE SEQUENCE [LARGE SCALE GENOMIC DNA]</scope>
    <source>
        <strain evidence="1 2">SRCM101395</strain>
    </source>
</reference>
<organism evidence="1 2">
    <name type="scientific">Bacillus sonorensis</name>
    <dbReference type="NCBI Taxonomy" id="119858"/>
    <lineage>
        <taxon>Bacteria</taxon>
        <taxon>Bacillati</taxon>
        <taxon>Bacillota</taxon>
        <taxon>Bacilli</taxon>
        <taxon>Bacillales</taxon>
        <taxon>Bacillaceae</taxon>
        <taxon>Bacillus</taxon>
    </lineage>
</organism>
<sequence>MDKIVKRILSPSKEYKVEIIKRHDGLYTTEVSRWIEWDDDYAYEFWSPTKQGLSLIDTEERAIKIGIEQLKEYSGELID</sequence>
<dbReference type="RefSeq" id="WP_088273115.1">
    <property type="nucleotide sequence ID" value="NZ_CABJEH010000005.1"/>
</dbReference>
<gene>
    <name evidence="1" type="ORF">S101395_05019</name>
</gene>
<evidence type="ECO:0000313" key="1">
    <source>
        <dbReference type="EMBL" id="ASB91502.1"/>
    </source>
</evidence>
<proteinExistence type="predicted"/>
<accession>A0ABN5AMH7</accession>